<dbReference type="OrthoDB" id="9806837at2"/>
<name>A0A090BWF9_9ENTR</name>
<dbReference type="InterPro" id="IPR034683">
    <property type="entry name" value="IspD/TarI"/>
</dbReference>
<dbReference type="InterPro" id="IPR029044">
    <property type="entry name" value="Nucleotide-diphossugar_trans"/>
</dbReference>
<accession>A0A090BWF9</accession>
<evidence type="ECO:0000313" key="9">
    <source>
        <dbReference type="Proteomes" id="UP000031627"/>
    </source>
</evidence>
<dbReference type="NCBIfam" id="TIGR00453">
    <property type="entry name" value="ispD"/>
    <property type="match status" value="1"/>
</dbReference>
<dbReference type="PANTHER" id="PTHR32125:SF4">
    <property type="entry name" value="2-C-METHYL-D-ERYTHRITOL 4-PHOSPHATE CYTIDYLYLTRANSFERASE, CHLOROPLASTIC"/>
    <property type="match status" value="1"/>
</dbReference>
<comment type="subunit">
    <text evidence="7">Homodimer.</text>
</comment>
<dbReference type="HAMAP" id="MF_00108">
    <property type="entry name" value="IspD"/>
    <property type="match status" value="1"/>
</dbReference>
<dbReference type="Pfam" id="PF01128">
    <property type="entry name" value="IspD"/>
    <property type="match status" value="1"/>
</dbReference>
<organism evidence="8 9">
    <name type="scientific">Candidatus Tachikawaea gelatinosa</name>
    <dbReference type="NCBI Taxonomy" id="1410383"/>
    <lineage>
        <taxon>Bacteria</taxon>
        <taxon>Pseudomonadati</taxon>
        <taxon>Pseudomonadota</taxon>
        <taxon>Gammaproteobacteria</taxon>
        <taxon>Enterobacterales</taxon>
        <taxon>Enterobacteriaceae</taxon>
        <taxon>Candidatus Tachikawaea</taxon>
    </lineage>
</organism>
<keyword evidence="6 7" id="KW-0414">Isoprene biosynthesis</keyword>
<comment type="catalytic activity">
    <reaction evidence="1 7">
        <text>2-C-methyl-D-erythritol 4-phosphate + CTP + H(+) = 4-CDP-2-C-methyl-D-erythritol + diphosphate</text>
        <dbReference type="Rhea" id="RHEA:13429"/>
        <dbReference type="ChEBI" id="CHEBI:15378"/>
        <dbReference type="ChEBI" id="CHEBI:33019"/>
        <dbReference type="ChEBI" id="CHEBI:37563"/>
        <dbReference type="ChEBI" id="CHEBI:57823"/>
        <dbReference type="ChEBI" id="CHEBI:58262"/>
        <dbReference type="EC" id="2.7.7.60"/>
    </reaction>
</comment>
<comment type="function">
    <text evidence="7">Catalyzes the formation of 4-diphosphocytidyl-2-C-methyl-D-erythritol from CTP and 2-C-methyl-D-erythritol 4-phosphate (MEP).</text>
</comment>
<comment type="similarity">
    <text evidence="3 7">Belongs to the IspD/TarI cytidylyltransferase family. IspD subfamily.</text>
</comment>
<dbReference type="EMBL" id="AP014521">
    <property type="protein sequence ID" value="BAP58536.1"/>
    <property type="molecule type" value="Genomic_DNA"/>
</dbReference>
<dbReference type="PROSITE" id="PS01295">
    <property type="entry name" value="ISPD"/>
    <property type="match status" value="1"/>
</dbReference>
<dbReference type="Proteomes" id="UP000031627">
    <property type="component" value="Chromosome"/>
</dbReference>
<reference evidence="8 9" key="2">
    <citation type="journal article" date="2014" name="Curr. Biol.">
        <title>Symbiont-Supplemented Maternal Investment Underpinning Host's Ecological Adaptation.</title>
        <authorList>
            <person name="Kaiwa N."/>
            <person name="Hosokawa T."/>
            <person name="Nikoh N."/>
            <person name="Tanahashi M."/>
            <person name="Moriyama M."/>
            <person name="Meng X.Y."/>
            <person name="Maeda T."/>
            <person name="Yamaguchi K."/>
            <person name="Shigenobu S."/>
            <person name="Ito M."/>
            <person name="Fukatsu T."/>
        </authorList>
    </citation>
    <scope>NUCLEOTIDE SEQUENCE [LARGE SCALE GENOMIC DNA]</scope>
    <source>
        <strain evidence="8 9">UwTKB</strain>
    </source>
</reference>
<evidence type="ECO:0000313" key="8">
    <source>
        <dbReference type="EMBL" id="BAP58536.1"/>
    </source>
</evidence>
<dbReference type="KEGG" id="sbw:TGUWTKB_2950"/>
<evidence type="ECO:0000256" key="4">
    <source>
        <dbReference type="ARBA" id="ARBA00022679"/>
    </source>
</evidence>
<evidence type="ECO:0000256" key="2">
    <source>
        <dbReference type="ARBA" id="ARBA00004787"/>
    </source>
</evidence>
<dbReference type="InterPro" id="IPR050088">
    <property type="entry name" value="IspD/TarI_cytidylyltransf_bact"/>
</dbReference>
<keyword evidence="4 7" id="KW-0808">Transferase</keyword>
<dbReference type="GO" id="GO:0050518">
    <property type="term" value="F:2-C-methyl-D-erythritol 4-phosphate cytidylyltransferase activity"/>
    <property type="evidence" value="ECO:0007669"/>
    <property type="project" value="UniProtKB-UniRule"/>
</dbReference>
<dbReference type="FunFam" id="3.90.550.10:FF:000003">
    <property type="entry name" value="2-C-methyl-D-erythritol 4-phosphate cytidylyltransferase"/>
    <property type="match status" value="1"/>
</dbReference>
<dbReference type="CDD" id="cd02516">
    <property type="entry name" value="CDP-ME_synthetase"/>
    <property type="match status" value="1"/>
</dbReference>
<feature type="site" description="Positions MEP for the nucleophilic attack" evidence="7">
    <location>
        <position position="160"/>
    </location>
</feature>
<protein>
    <recommendedName>
        <fullName evidence="7">2-C-methyl-D-erythritol 4-phosphate cytidylyltransferase</fullName>
        <ecNumber evidence="7">2.7.7.60</ecNumber>
    </recommendedName>
    <alternativeName>
        <fullName evidence="7">4-diphosphocytidyl-2C-methyl-D-erythritol synthase</fullName>
    </alternativeName>
    <alternativeName>
        <fullName evidence="7">MEP cytidylyltransferase</fullName>
        <shortName evidence="7">MCT</shortName>
    </alternativeName>
</protein>
<dbReference type="RefSeq" id="WP_041062843.1">
    <property type="nucleotide sequence ID" value="NZ_AP014521.1"/>
</dbReference>
<dbReference type="InterPro" id="IPR001228">
    <property type="entry name" value="IspD"/>
</dbReference>
<dbReference type="UniPathway" id="UPA00056">
    <property type="reaction ID" value="UER00093"/>
</dbReference>
<feature type="site" description="Transition state stabilizer" evidence="7">
    <location>
        <position position="21"/>
    </location>
</feature>
<feature type="site" description="Transition state stabilizer" evidence="7">
    <location>
        <position position="28"/>
    </location>
</feature>
<evidence type="ECO:0000256" key="1">
    <source>
        <dbReference type="ARBA" id="ARBA00001282"/>
    </source>
</evidence>
<evidence type="ECO:0000256" key="5">
    <source>
        <dbReference type="ARBA" id="ARBA00022695"/>
    </source>
</evidence>
<dbReference type="Gene3D" id="3.90.550.10">
    <property type="entry name" value="Spore Coat Polysaccharide Biosynthesis Protein SpsA, Chain A"/>
    <property type="match status" value="1"/>
</dbReference>
<comment type="pathway">
    <text evidence="2 7">Isoprenoid biosynthesis; isopentenyl diphosphate biosynthesis via DXP pathway; isopentenyl diphosphate from 1-deoxy-D-xylulose 5-phosphate: step 2/6.</text>
</comment>
<evidence type="ECO:0000256" key="3">
    <source>
        <dbReference type="ARBA" id="ARBA00009789"/>
    </source>
</evidence>
<evidence type="ECO:0000256" key="6">
    <source>
        <dbReference type="ARBA" id="ARBA00023229"/>
    </source>
</evidence>
<dbReference type="InterPro" id="IPR018294">
    <property type="entry name" value="ISPD_synthase_CS"/>
</dbReference>
<dbReference type="AlphaFoldDB" id="A0A090BWF9"/>
<gene>
    <name evidence="7 8" type="primary">ispD</name>
    <name evidence="8" type="ORF">TGUWTKB_2950</name>
</gene>
<dbReference type="PANTHER" id="PTHR32125">
    <property type="entry name" value="2-C-METHYL-D-ERYTHRITOL 4-PHOSPHATE CYTIDYLYLTRANSFERASE, CHLOROPLASTIC"/>
    <property type="match status" value="1"/>
</dbReference>
<dbReference type="HOGENOM" id="CLU_061281_3_1_6"/>
<dbReference type="SUPFAM" id="SSF53448">
    <property type="entry name" value="Nucleotide-diphospho-sugar transferases"/>
    <property type="match status" value="1"/>
</dbReference>
<dbReference type="EC" id="2.7.7.60" evidence="7"/>
<proteinExistence type="inferred from homology"/>
<dbReference type="GO" id="GO:0019288">
    <property type="term" value="P:isopentenyl diphosphate biosynthetic process, methylerythritol 4-phosphate pathway"/>
    <property type="evidence" value="ECO:0007669"/>
    <property type="project" value="UniProtKB-UniRule"/>
</dbReference>
<feature type="site" description="Positions MEP for the nucleophilic attack" evidence="7">
    <location>
        <position position="216"/>
    </location>
</feature>
<keyword evidence="5 7" id="KW-0548">Nucleotidyltransferase</keyword>
<reference evidence="9" key="1">
    <citation type="submission" date="2013-11" db="EMBL/GenBank/DDBJ databases">
        <title>Symbiont-containing voluminous jelly as an extraordinary maternal gift for overwintering insect nymphs.</title>
        <authorList>
            <person name="Kaiwa N."/>
            <person name="Hosokawa T."/>
            <person name="Nikoh N."/>
            <person name="Meng X.Y."/>
            <person name="Tanahashi M."/>
            <person name="Moriyama M."/>
            <person name="Maeda T."/>
            <person name="Yamaguchi K."/>
            <person name="Shigenobu S."/>
            <person name="Ito M."/>
            <person name="Fukatsu T."/>
        </authorList>
    </citation>
    <scope>NUCLEOTIDE SEQUENCE [LARGE SCALE GENOMIC DNA]</scope>
    <source>
        <strain evidence="9">UwTKB</strain>
    </source>
</reference>
<sequence length="235" mass="27030">MLNKNSQDIIAIIPAAGIGKRMNIDLPKQYLLLDNLTIIEHSILRLLSVSDIKKIYVVISSNDVFFKKLPISKNHRVFTVIGGKTRFESVFSGLKAINAHINWVLIHDAVRPFLNKKDLIRLLAIRCYSKVGAILASPITNTIKISNNLYKNKILKTLDRERLWNAMTPQLFPYKVLLYCFNQVYKKKICVTDESSTLEIFGYFPEIIEGNSTNIKITTIEDLLFANFYLQHRKK</sequence>
<keyword evidence="9" id="KW-1185">Reference proteome</keyword>
<evidence type="ECO:0000256" key="7">
    <source>
        <dbReference type="HAMAP-Rule" id="MF_00108"/>
    </source>
</evidence>
<dbReference type="STRING" id="1410383.TGUWTKB_2950"/>